<dbReference type="EMBL" id="CP130472">
    <property type="protein sequence ID" value="WLS43208.1"/>
    <property type="molecule type" value="Genomic_DNA"/>
</dbReference>
<accession>A0AAJ6HRE4</accession>
<dbReference type="AlphaFoldDB" id="A0AAJ6HRE4"/>
<name>A0AAJ6HRE4_9ACTN</name>
<proteinExistence type="predicted"/>
<dbReference type="Proteomes" id="UP001235874">
    <property type="component" value="Chromosome"/>
</dbReference>
<evidence type="ECO:0000313" key="1">
    <source>
        <dbReference type="EMBL" id="WLS43208.1"/>
    </source>
</evidence>
<gene>
    <name evidence="1" type="ORF">Q3V37_17455</name>
</gene>
<keyword evidence="2" id="KW-1185">Reference proteome</keyword>
<organism evidence="1 2">
    <name type="scientific">Micromonospora profundi</name>
    <dbReference type="NCBI Taxonomy" id="1420889"/>
    <lineage>
        <taxon>Bacteria</taxon>
        <taxon>Bacillati</taxon>
        <taxon>Actinomycetota</taxon>
        <taxon>Actinomycetes</taxon>
        <taxon>Micromonosporales</taxon>
        <taxon>Micromonosporaceae</taxon>
        <taxon>Micromonospora</taxon>
    </lineage>
</organism>
<dbReference type="KEGG" id="mprn:Q3V37_17455"/>
<evidence type="ECO:0000313" key="2">
    <source>
        <dbReference type="Proteomes" id="UP001235874"/>
    </source>
</evidence>
<dbReference type="RefSeq" id="WP_306270585.1">
    <property type="nucleotide sequence ID" value="NZ_CP130472.1"/>
</dbReference>
<protein>
    <submittedName>
        <fullName evidence="1">Uncharacterized protein</fullName>
    </submittedName>
</protein>
<sequence length="307" mass="34468">MPDSDEFRTSRFSTHLLENSSNSFLRAIRSHIDRDHLDFYLSAGIALEYLLKSRLAAVSPTLIAEPKHFPSMLLLAELKRDQLPAVAIRTIGLTECLQRCQLVVPALAAFTTPLKRLNAYRNGAAHAALADNKELAADLSAFVEVLDLVVRDLSQPRDHFYREFLDFADARLDQSRDEAEISARAAIAAAKVELYKRYPRVVPGWKLEDALHGWDLEDRYDYQRYECPACPSGALLHGTADPEWKAEFNKDGEPSGSSLVVHFYPSRLECRVCGLELHGRQLSAIGVPEELVIKDADESDFLQTEEA</sequence>
<reference evidence="1 2" key="1">
    <citation type="submission" date="2023-07" db="EMBL/GenBank/DDBJ databases">
        <title>Micromonospora profundi TRM 95458 converts glycerol to a new osmotic compound.</title>
        <authorList>
            <person name="Lu D."/>
        </authorList>
    </citation>
    <scope>NUCLEOTIDE SEQUENCE [LARGE SCALE GENOMIC DNA]</scope>
    <source>
        <strain evidence="1 2">TRM95458</strain>
    </source>
</reference>